<feature type="domain" description="HAMP" evidence="12">
    <location>
        <begin position="307"/>
        <end position="361"/>
    </location>
</feature>
<keyword evidence="3 10" id="KW-0812">Transmembrane</keyword>
<evidence type="ECO:0000256" key="3">
    <source>
        <dbReference type="ARBA" id="ARBA00022692"/>
    </source>
</evidence>
<keyword evidence="4 10" id="KW-1133">Transmembrane helix</keyword>
<dbReference type="GO" id="GO:0007165">
    <property type="term" value="P:signal transduction"/>
    <property type="evidence" value="ECO:0007669"/>
    <property type="project" value="UniProtKB-KW"/>
</dbReference>
<dbReference type="Proteomes" id="UP000095131">
    <property type="component" value="Unassembled WGS sequence"/>
</dbReference>
<dbReference type="Pfam" id="PF00672">
    <property type="entry name" value="HAMP"/>
    <property type="match status" value="1"/>
</dbReference>
<dbReference type="PROSITE" id="PS50111">
    <property type="entry name" value="CHEMOTAXIS_TRANSDUC_2"/>
    <property type="match status" value="1"/>
</dbReference>
<keyword evidence="5 10" id="KW-0472">Membrane</keyword>
<evidence type="ECO:0000259" key="11">
    <source>
        <dbReference type="PROSITE" id="PS50111"/>
    </source>
</evidence>
<evidence type="ECO:0000256" key="6">
    <source>
        <dbReference type="ARBA" id="ARBA00023224"/>
    </source>
</evidence>
<accession>A0A1E3WMN5</accession>
<evidence type="ECO:0000256" key="5">
    <source>
        <dbReference type="ARBA" id="ARBA00023136"/>
    </source>
</evidence>
<keyword evidence="9" id="KW-0175">Coiled coil</keyword>
<evidence type="ECO:0000256" key="7">
    <source>
        <dbReference type="ARBA" id="ARBA00029447"/>
    </source>
</evidence>
<keyword evidence="6 8" id="KW-0807">Transducer</keyword>
<dbReference type="SUPFAM" id="SSF103190">
    <property type="entry name" value="Sensory domain-like"/>
    <property type="match status" value="1"/>
</dbReference>
<dbReference type="Pfam" id="PF14827">
    <property type="entry name" value="dCache_3"/>
    <property type="match status" value="1"/>
</dbReference>
<evidence type="ECO:0000256" key="2">
    <source>
        <dbReference type="ARBA" id="ARBA00004533"/>
    </source>
</evidence>
<feature type="domain" description="Methyl-accepting transducer" evidence="11">
    <location>
        <begin position="366"/>
        <end position="602"/>
    </location>
</feature>
<dbReference type="PANTHER" id="PTHR32089">
    <property type="entry name" value="METHYL-ACCEPTING CHEMOTAXIS PROTEIN MCPB"/>
    <property type="match status" value="1"/>
</dbReference>
<dbReference type="InterPro" id="IPR029151">
    <property type="entry name" value="Sensor-like_sf"/>
</dbReference>
<dbReference type="EMBL" id="MDCJ01000002">
    <property type="protein sequence ID" value="ODS11034.1"/>
    <property type="molecule type" value="Genomic_DNA"/>
</dbReference>
<dbReference type="PATRIC" id="fig|45658.8.peg.1289"/>
<dbReference type="AlphaFoldDB" id="A0A1E3WMN5"/>
<dbReference type="InterPro" id="IPR004089">
    <property type="entry name" value="MCPsignal_dom"/>
</dbReference>
<dbReference type="InterPro" id="IPR003660">
    <property type="entry name" value="HAMP_dom"/>
</dbReference>
<protein>
    <submittedName>
        <fullName evidence="13">Methyl-accepting chemotaxis protein PctB</fullName>
    </submittedName>
</protein>
<organism evidence="13 14">
    <name type="scientific">Vibrio scophthalmi</name>
    <dbReference type="NCBI Taxonomy" id="45658"/>
    <lineage>
        <taxon>Bacteria</taxon>
        <taxon>Pseudomonadati</taxon>
        <taxon>Pseudomonadota</taxon>
        <taxon>Gammaproteobacteria</taxon>
        <taxon>Vibrionales</taxon>
        <taxon>Vibrionaceae</taxon>
        <taxon>Vibrio</taxon>
    </lineage>
</organism>
<dbReference type="RefSeq" id="WP_009384867.1">
    <property type="nucleotide sequence ID" value="NZ_CP134277.1"/>
</dbReference>
<feature type="transmembrane region" description="Helical" evidence="10">
    <location>
        <begin position="12"/>
        <end position="31"/>
    </location>
</feature>
<proteinExistence type="inferred from homology"/>
<dbReference type="Gene3D" id="3.30.450.20">
    <property type="entry name" value="PAS domain"/>
    <property type="match status" value="1"/>
</dbReference>
<evidence type="ECO:0000313" key="13">
    <source>
        <dbReference type="EMBL" id="ODS11034.1"/>
    </source>
</evidence>
<dbReference type="FunFam" id="1.10.287.950:FF:000001">
    <property type="entry name" value="Methyl-accepting chemotaxis sensory transducer"/>
    <property type="match status" value="1"/>
</dbReference>
<evidence type="ECO:0000256" key="4">
    <source>
        <dbReference type="ARBA" id="ARBA00022989"/>
    </source>
</evidence>
<evidence type="ECO:0000313" key="14">
    <source>
        <dbReference type="Proteomes" id="UP000095131"/>
    </source>
</evidence>
<comment type="similarity">
    <text evidence="7">Belongs to the methyl-accepting chemotaxis (MCP) protein family.</text>
</comment>
<dbReference type="PROSITE" id="PS50885">
    <property type="entry name" value="HAMP"/>
    <property type="match status" value="1"/>
</dbReference>
<evidence type="ECO:0000256" key="9">
    <source>
        <dbReference type="SAM" id="Coils"/>
    </source>
</evidence>
<reference evidence="13 14" key="1">
    <citation type="submission" date="2016-08" db="EMBL/GenBank/DDBJ databases">
        <title>Genome sequencing of Vibrio scophthalmi strain FP3289, an isolated from Paralichthys olivaceus.</title>
        <authorList>
            <person name="Han H.-J."/>
        </authorList>
    </citation>
    <scope>NUCLEOTIDE SEQUENCE [LARGE SCALE GENOMIC DNA]</scope>
    <source>
        <strain evidence="13 14">FP3289</strain>
    </source>
</reference>
<dbReference type="CDD" id="cd06225">
    <property type="entry name" value="HAMP"/>
    <property type="match status" value="1"/>
</dbReference>
<feature type="coiled-coil region" evidence="9">
    <location>
        <begin position="437"/>
        <end position="464"/>
    </location>
</feature>
<dbReference type="GO" id="GO:0005886">
    <property type="term" value="C:plasma membrane"/>
    <property type="evidence" value="ECO:0007669"/>
    <property type="project" value="UniProtKB-SubCell"/>
</dbReference>
<gene>
    <name evidence="13" type="ORF">VSF3289_01295</name>
</gene>
<evidence type="ECO:0000259" key="12">
    <source>
        <dbReference type="PROSITE" id="PS50885"/>
    </source>
</evidence>
<sequence length="640" mass="69449">MFSKLKIKTRLIVSIMLLVVFISALVISLSFSKSNQSLREAEQRELEGIYDIALAQMESRGQLATSLAEVVALTPEVQRDFANRDREALAARTVPMFEQLKQEFNVRQFQFHTEPATSFFRAHSPAKFGDDLSSFRKTVIQTNQTQKPVTGLERGVAGIGIRGIVPVYYQQQHVGSVEFGMSLNQSFFEQFKVAFGVDSNLYTFTGDKINTFASTTKEVGLVSQTDILAVFKGEQASASARSELNGVPVTTFLAVVPDYSGQPLAVIEIIMDTSHNVAAESELLLNALMGAVIALIIGVLVAYFIAVSIINPINRTAKAMEDIAHGNGDLTARLDDSARNEIGELAARFNQFSTKVHDIVVDVKQVALNLNVSADQLANVSDQTNANIQGQQIEIEQLSTAMNEMIATVQDVARNTTDAAASTELADQATSVGLSIVQGVESNIDQLADEIKHTAQALEKLELQSSEIDTVLEVILSIAEQTNLLALNAAIEAARAGEQGRGFAVVADEVRALASRTQHSTEEIKHIIEELQQGAKLAVKSMQDSIVTTDRLVDQAGKAGQSLNEINSTVDTINGMNIQIASAANEQVSVSEEINRNVVNINNVVMTTVDACNQTNQASEEVKQLAKTILDQMSQFKVKS</sequence>
<evidence type="ECO:0000256" key="10">
    <source>
        <dbReference type="SAM" id="Phobius"/>
    </source>
</evidence>
<dbReference type="GO" id="GO:0006935">
    <property type="term" value="P:chemotaxis"/>
    <property type="evidence" value="ECO:0007669"/>
    <property type="project" value="UniProtKB-ARBA"/>
</dbReference>
<evidence type="ECO:0000256" key="8">
    <source>
        <dbReference type="PROSITE-ProRule" id="PRU00284"/>
    </source>
</evidence>
<dbReference type="CDD" id="cd11386">
    <property type="entry name" value="MCP_signal"/>
    <property type="match status" value="1"/>
</dbReference>
<dbReference type="Pfam" id="PF00015">
    <property type="entry name" value="MCPsignal"/>
    <property type="match status" value="1"/>
</dbReference>
<comment type="subcellular location">
    <subcellularLocation>
        <location evidence="2">Cell inner membrane</location>
    </subcellularLocation>
    <subcellularLocation>
        <location evidence="1">Membrane</location>
        <topology evidence="1">Multi-pass membrane protein</topology>
    </subcellularLocation>
</comment>
<comment type="caution">
    <text evidence="13">The sequence shown here is derived from an EMBL/GenBank/DDBJ whole genome shotgun (WGS) entry which is preliminary data.</text>
</comment>
<dbReference type="SUPFAM" id="SSF58104">
    <property type="entry name" value="Methyl-accepting chemotaxis protein (MCP) signaling domain"/>
    <property type="match status" value="1"/>
</dbReference>
<dbReference type="OrthoDB" id="7054443at2"/>
<name>A0A1E3WMN5_9VIBR</name>
<dbReference type="Gene3D" id="1.10.287.950">
    <property type="entry name" value="Methyl-accepting chemotaxis protein"/>
    <property type="match status" value="1"/>
</dbReference>
<evidence type="ECO:0000256" key="1">
    <source>
        <dbReference type="ARBA" id="ARBA00004141"/>
    </source>
</evidence>
<dbReference type="SMART" id="SM00304">
    <property type="entry name" value="HAMP"/>
    <property type="match status" value="2"/>
</dbReference>
<dbReference type="SMART" id="SM00283">
    <property type="entry name" value="MA"/>
    <property type="match status" value="1"/>
</dbReference>
<feature type="transmembrane region" description="Helical" evidence="10">
    <location>
        <begin position="283"/>
        <end position="310"/>
    </location>
</feature>
<dbReference type="PANTHER" id="PTHR32089:SF119">
    <property type="entry name" value="METHYL-ACCEPTING CHEMOTAXIS PROTEIN CTPL"/>
    <property type="match status" value="1"/>
</dbReference>
<dbReference type="InterPro" id="IPR029150">
    <property type="entry name" value="dCache_3"/>
</dbReference>